<proteinExistence type="predicted"/>
<keyword evidence="1" id="KW-0812">Transmembrane</keyword>
<dbReference type="PATRIC" id="fig|1126833.4.peg.1376"/>
<evidence type="ECO:0000256" key="2">
    <source>
        <dbReference type="SAM" id="SignalP"/>
    </source>
</evidence>
<dbReference type="STRING" id="1126833.VN24_06340"/>
<dbReference type="SUPFAM" id="SSF53300">
    <property type="entry name" value="vWA-like"/>
    <property type="match status" value="1"/>
</dbReference>
<dbReference type="RefSeq" id="WP_045669704.1">
    <property type="nucleotide sequence ID" value="NZ_CP011058.1"/>
</dbReference>
<keyword evidence="1" id="KW-0472">Membrane</keyword>
<keyword evidence="1" id="KW-1133">Transmembrane helix</keyword>
<sequence length="747" mass="84202">MKKVLTIVMIFVVSILCLPQTPRVAAAGQSFVKNRVVALVFDDSGSMKYARNPSTGQSMQIDNWKYANYSLQSLAGLLAPEDNLYVTRMSDPTKVEEIALSSDKRQGSIRSVQQWVDDGNTPTPFLSVQTAMKHLMDKAKANPDSEFWLVVLTDGVFNDFDPAEDNVADPEGNMKRAREQFLAYRQTMQSYNATTRSALVTIEQYLNEEDKRMMSSIKEMWQDALDAKVIESNGQQNIISKINEVAALITNRDPESGTAVSLHPVFTSNGIQFNSLFPIKRLTLLEQVVQNSAGVTIPNDQGKLTINQGGSTGTEGPYQIVTPKDKANLNPPILGQITQYRDLSDEGIMQDGEYRIEMKGADSRKDRVQLLAEPALDFRLAVYNRNPDGTLGQQENAFFFGSQMLAVVKLVKSNATNDPLDLLPATRKLVEVTGSLDDGNALAFQWDDELQAYTAPFDMPVKDFTKVNAQVRIKGFFQKEQSLEFRGHAPRKFGMESGQVEWSARVDKLEDAEPLRFIVTADGEPVGKEELAQILPSLKVDADGKKIHFDVKQEGSEILLQPRPHWNVWFTDAGEIPLTLTINGTFPNEQATVKYTATVQDVPWWYRWGLPILALVLLAVFLWWLIGMIRKPRFHRKSSYMSVTTRTLINGRAIGEYESTEPFRSKWWSRWLVPYWPEKSLIHDLTFEAGAKRDHIVLPKGSQSPGMIVAEEVLDEDAGRRDCRIYSNDEIIVRNGQMESVYKYCKN</sequence>
<gene>
    <name evidence="3" type="ORF">VN24_06340</name>
</gene>
<evidence type="ECO:0000256" key="1">
    <source>
        <dbReference type="SAM" id="Phobius"/>
    </source>
</evidence>
<evidence type="ECO:0008006" key="5">
    <source>
        <dbReference type="Google" id="ProtNLM"/>
    </source>
</evidence>
<protein>
    <recommendedName>
        <fullName evidence="5">VWFA domain-containing protein</fullName>
    </recommendedName>
</protein>
<keyword evidence="4" id="KW-1185">Reference proteome</keyword>
<organism evidence="3 4">
    <name type="scientific">Paenibacillus beijingensis</name>
    <dbReference type="NCBI Taxonomy" id="1126833"/>
    <lineage>
        <taxon>Bacteria</taxon>
        <taxon>Bacillati</taxon>
        <taxon>Bacillota</taxon>
        <taxon>Bacilli</taxon>
        <taxon>Bacillales</taxon>
        <taxon>Paenibacillaceae</taxon>
        <taxon>Paenibacillus</taxon>
    </lineage>
</organism>
<dbReference type="AlphaFoldDB" id="A0A0D5NH76"/>
<evidence type="ECO:0000313" key="3">
    <source>
        <dbReference type="EMBL" id="AJY74268.1"/>
    </source>
</evidence>
<dbReference type="HOGENOM" id="CLU_372078_0_0_9"/>
<feature type="signal peptide" evidence="2">
    <location>
        <begin position="1"/>
        <end position="25"/>
    </location>
</feature>
<dbReference type="Proteomes" id="UP000032633">
    <property type="component" value="Chromosome"/>
</dbReference>
<reference evidence="3 4" key="1">
    <citation type="journal article" date="2015" name="J. Biotechnol.">
        <title>Complete genome sequence of Paenibacillus beijingensis 7188(T) (=DSM 24997(T)), a novel rhizobacterium from jujube garden soil.</title>
        <authorList>
            <person name="Kwak Y."/>
            <person name="Shin J.H."/>
        </authorList>
    </citation>
    <scope>NUCLEOTIDE SEQUENCE [LARGE SCALE GENOMIC DNA]</scope>
    <source>
        <strain evidence="3 4">DSM 24997</strain>
    </source>
</reference>
<dbReference type="KEGG" id="pbj:VN24_06340"/>
<dbReference type="OrthoDB" id="5098057at2"/>
<name>A0A0D5NH76_9BACL</name>
<reference evidence="4" key="2">
    <citation type="submission" date="2015-03" db="EMBL/GenBank/DDBJ databases">
        <title>Genome sequence of Paenibacillus beijingensis strain DSM 24997T.</title>
        <authorList>
            <person name="Kwak Y."/>
            <person name="Shin J.-H."/>
        </authorList>
    </citation>
    <scope>NUCLEOTIDE SEQUENCE [LARGE SCALE GENOMIC DNA]</scope>
    <source>
        <strain evidence="4">DSM 24997</strain>
    </source>
</reference>
<dbReference type="InterPro" id="IPR036465">
    <property type="entry name" value="vWFA_dom_sf"/>
</dbReference>
<keyword evidence="2" id="KW-0732">Signal</keyword>
<accession>A0A0D5NH76</accession>
<dbReference type="EMBL" id="CP011058">
    <property type="protein sequence ID" value="AJY74268.1"/>
    <property type="molecule type" value="Genomic_DNA"/>
</dbReference>
<evidence type="ECO:0000313" key="4">
    <source>
        <dbReference type="Proteomes" id="UP000032633"/>
    </source>
</evidence>
<feature type="transmembrane region" description="Helical" evidence="1">
    <location>
        <begin position="604"/>
        <end position="626"/>
    </location>
</feature>
<feature type="chain" id="PRO_5002296471" description="VWFA domain-containing protein" evidence="2">
    <location>
        <begin position="26"/>
        <end position="747"/>
    </location>
</feature>
<dbReference type="Gene3D" id="3.40.50.410">
    <property type="entry name" value="von Willebrand factor, type A domain"/>
    <property type="match status" value="1"/>
</dbReference>